<accession>A0AAD3TYH7</accession>
<reference evidence="2" key="2">
    <citation type="submission" date="2023-06" db="EMBL/GenBank/DDBJ databases">
        <authorList>
            <person name="Kobayashi Y."/>
            <person name="Kayamori A."/>
            <person name="Aoki K."/>
            <person name="Shiwa Y."/>
            <person name="Fujita N."/>
            <person name="Sugita T."/>
            <person name="Iwasaki W."/>
            <person name="Tanaka N."/>
            <person name="Takashima M."/>
        </authorList>
    </citation>
    <scope>NUCLEOTIDE SEQUENCE</scope>
    <source>
        <strain evidence="2">HIS016</strain>
    </source>
</reference>
<keyword evidence="1" id="KW-0472">Membrane</keyword>
<feature type="transmembrane region" description="Helical" evidence="1">
    <location>
        <begin position="135"/>
        <end position="154"/>
    </location>
</feature>
<proteinExistence type="predicted"/>
<reference evidence="2" key="1">
    <citation type="journal article" date="2023" name="BMC Genomics">
        <title>Chromosome-level genome assemblies of Cutaneotrichosporon spp. (Trichosporonales, Basidiomycota) reveal imbalanced evolution between nucleotide sequences and chromosome synteny.</title>
        <authorList>
            <person name="Kobayashi Y."/>
            <person name="Kayamori A."/>
            <person name="Aoki K."/>
            <person name="Shiwa Y."/>
            <person name="Matsutani M."/>
            <person name="Fujita N."/>
            <person name="Sugita T."/>
            <person name="Iwasaki W."/>
            <person name="Tanaka N."/>
            <person name="Takashima M."/>
        </authorList>
    </citation>
    <scope>NUCLEOTIDE SEQUENCE</scope>
    <source>
        <strain evidence="2">HIS016</strain>
    </source>
</reference>
<comment type="caution">
    <text evidence="2">The sequence shown here is derived from an EMBL/GenBank/DDBJ whole genome shotgun (WGS) entry which is preliminary data.</text>
</comment>
<evidence type="ECO:0000313" key="3">
    <source>
        <dbReference type="Proteomes" id="UP001222932"/>
    </source>
</evidence>
<evidence type="ECO:0000256" key="1">
    <source>
        <dbReference type="SAM" id="Phobius"/>
    </source>
</evidence>
<dbReference type="AlphaFoldDB" id="A0AAD3TYH7"/>
<keyword evidence="1" id="KW-1133">Transmembrane helix</keyword>
<protein>
    <submittedName>
        <fullName evidence="2">Uncharacterized protein</fullName>
    </submittedName>
</protein>
<dbReference type="Proteomes" id="UP001222932">
    <property type="component" value="Unassembled WGS sequence"/>
</dbReference>
<keyword evidence="3" id="KW-1185">Reference proteome</keyword>
<name>A0AAD3TYH7_9TREE</name>
<organism evidence="2 3">
    <name type="scientific">Cutaneotrichosporon spelunceum</name>
    <dbReference type="NCBI Taxonomy" id="1672016"/>
    <lineage>
        <taxon>Eukaryota</taxon>
        <taxon>Fungi</taxon>
        <taxon>Dikarya</taxon>
        <taxon>Basidiomycota</taxon>
        <taxon>Agaricomycotina</taxon>
        <taxon>Tremellomycetes</taxon>
        <taxon>Trichosporonales</taxon>
        <taxon>Trichosporonaceae</taxon>
        <taxon>Cutaneotrichosporon</taxon>
    </lineage>
</organism>
<gene>
    <name evidence="2" type="ORF">CspeluHIS016_0702350</name>
</gene>
<keyword evidence="1" id="KW-0812">Transmembrane</keyword>
<dbReference type="EMBL" id="BTCM01000007">
    <property type="protein sequence ID" value="GMK59220.1"/>
    <property type="molecule type" value="Genomic_DNA"/>
</dbReference>
<evidence type="ECO:0000313" key="2">
    <source>
        <dbReference type="EMBL" id="GMK59220.1"/>
    </source>
</evidence>
<sequence length="155" mass="16971">MALLPALDLPDPPVTLSLLYPSPHTLITYLFRFFILPPSSTQTSSCAFLNSERRTMAPLAQKLGLALLLALSIASLGLSIPMFFTLRLLRTSVANKCTPGGGCSVPAWVRGSPEEGVLVWDSMETARLAEINRHWIPLTYAYITYSALTLIYLAT</sequence>
<feature type="transmembrane region" description="Helical" evidence="1">
    <location>
        <begin position="63"/>
        <end position="84"/>
    </location>
</feature>